<evidence type="ECO:0000259" key="1">
    <source>
        <dbReference type="Pfam" id="PF07862"/>
    </source>
</evidence>
<comment type="caution">
    <text evidence="2">The sequence shown here is derived from an EMBL/GenBank/DDBJ whole genome shotgun (WGS) entry which is preliminary data.</text>
</comment>
<dbReference type="InterPro" id="IPR022516">
    <property type="entry name" value="CHP03798_Ocin"/>
</dbReference>
<dbReference type="RefSeq" id="WP_137667795.1">
    <property type="nucleotide sequence ID" value="NZ_BJCE01000092.1"/>
</dbReference>
<dbReference type="Proteomes" id="UP000300142">
    <property type="component" value="Unassembled WGS sequence"/>
</dbReference>
<feature type="domain" description="Nif11" evidence="1">
    <location>
        <begin position="1"/>
        <end position="52"/>
    </location>
</feature>
<protein>
    <recommendedName>
        <fullName evidence="1">Nif11 domain-containing protein</fullName>
    </recommendedName>
</protein>
<dbReference type="InterPro" id="IPR012903">
    <property type="entry name" value="Nif11"/>
</dbReference>
<evidence type="ECO:0000313" key="3">
    <source>
        <dbReference type="Proteomes" id="UP000300142"/>
    </source>
</evidence>
<proteinExistence type="predicted"/>
<keyword evidence="3" id="KW-1185">Reference proteome</keyword>
<dbReference type="AlphaFoldDB" id="A0A480A330"/>
<reference evidence="3" key="1">
    <citation type="submission" date="2019-02" db="EMBL/GenBank/DDBJ databases">
        <title>Draft genome sequence of Sphaerospermopsis reniformis NIES-1949.</title>
        <authorList>
            <person name="Yamaguchi H."/>
            <person name="Suzuki S."/>
            <person name="Kawachi M."/>
        </authorList>
    </citation>
    <scope>NUCLEOTIDE SEQUENCE [LARGE SCALE GENOMIC DNA]</scope>
    <source>
        <strain evidence="3">NIES-1949</strain>
    </source>
</reference>
<dbReference type="EMBL" id="BJCE01000092">
    <property type="protein sequence ID" value="GCL37701.1"/>
    <property type="molecule type" value="Genomic_DNA"/>
</dbReference>
<dbReference type="Pfam" id="PF07862">
    <property type="entry name" value="Nif11"/>
    <property type="match status" value="1"/>
</dbReference>
<dbReference type="NCBIfam" id="TIGR03798">
    <property type="entry name" value="leader_Nif11"/>
    <property type="match status" value="1"/>
</dbReference>
<dbReference type="NCBIfam" id="TIGR03949">
    <property type="entry name" value="bact_IIb_cerein"/>
    <property type="match status" value="1"/>
</dbReference>
<name>A0A480A330_9CYAN</name>
<sequence>MSVNKVEEFLNQIAEDEALQTDLAKALEAENDREAVTELANSKGYDFSSEELWAEIQKRQAEFEQKQAEGELSDEELEAIAGGISPTFIFAAKAIGAGLAGIGVGIGVSKIKW</sequence>
<accession>A0A480A330</accession>
<gene>
    <name evidence="2" type="ORF">SR1949_28120</name>
</gene>
<evidence type="ECO:0000313" key="2">
    <source>
        <dbReference type="EMBL" id="GCL37701.1"/>
    </source>
</evidence>
<organism evidence="2 3">
    <name type="scientific">Sphaerospermopsis reniformis</name>
    <dbReference type="NCBI Taxonomy" id="531300"/>
    <lineage>
        <taxon>Bacteria</taxon>
        <taxon>Bacillati</taxon>
        <taxon>Cyanobacteriota</taxon>
        <taxon>Cyanophyceae</taxon>
        <taxon>Nostocales</taxon>
        <taxon>Aphanizomenonaceae</taxon>
        <taxon>Sphaerospermopsis</taxon>
    </lineage>
</organism>
<dbReference type="InterPro" id="IPR023991">
    <property type="entry name" value="Bacteriocin_IIb_lactobn/cerein"/>
</dbReference>